<feature type="compositionally biased region" description="Low complexity" evidence="1">
    <location>
        <begin position="1"/>
        <end position="16"/>
    </location>
</feature>
<gene>
    <name evidence="2" type="ORF">HJB63_10715</name>
</gene>
<dbReference type="RefSeq" id="WP_221133574.1">
    <property type="nucleotide sequence ID" value="NZ_JABDYC010000002.1"/>
</dbReference>
<feature type="compositionally biased region" description="Basic and acidic residues" evidence="1">
    <location>
        <begin position="146"/>
        <end position="156"/>
    </location>
</feature>
<proteinExistence type="predicted"/>
<organism evidence="2 3">
    <name type="scientific">Rhizobium lentis</name>
    <dbReference type="NCBI Taxonomy" id="1138194"/>
    <lineage>
        <taxon>Bacteria</taxon>
        <taxon>Pseudomonadati</taxon>
        <taxon>Pseudomonadota</taxon>
        <taxon>Alphaproteobacteria</taxon>
        <taxon>Hyphomicrobiales</taxon>
        <taxon>Rhizobiaceae</taxon>
        <taxon>Rhizobium/Agrobacterium group</taxon>
        <taxon>Rhizobium</taxon>
    </lineage>
</organism>
<name>A0A9Q3QW57_9HYPH</name>
<comment type="caution">
    <text evidence="2">The sequence shown here is derived from an EMBL/GenBank/DDBJ whole genome shotgun (WGS) entry which is preliminary data.</text>
</comment>
<feature type="compositionally biased region" description="Basic and acidic residues" evidence="1">
    <location>
        <begin position="183"/>
        <end position="198"/>
    </location>
</feature>
<dbReference type="AlphaFoldDB" id="A0A9Q3QW57"/>
<sequence>MYSNINDNSQQLLNNDQPDATGDVTANFMGSSPVDPTLAGGFDLTEDDIAEIAAYDEQRQRRRHKAAFEAWQEKHRADIERSRRGGHIAQGLDAIDEHRKTPEGRADYNANRRMKRRKIAEAEGRVINPRKRHETQDESQQAHAAAKRDYKSRKQNEFALLSPDEQQAVRDKEAERKRNKRRENREKAAKALLDKAIF</sequence>
<feature type="region of interest" description="Disordered" evidence="1">
    <location>
        <begin position="115"/>
        <end position="198"/>
    </location>
</feature>
<feature type="compositionally biased region" description="Basic and acidic residues" evidence="1">
    <location>
        <begin position="167"/>
        <end position="176"/>
    </location>
</feature>
<dbReference type="EMBL" id="JABDYC010000002">
    <property type="protein sequence ID" value="MBX5023044.1"/>
    <property type="molecule type" value="Genomic_DNA"/>
</dbReference>
<reference evidence="2" key="1">
    <citation type="submission" date="2020-04" db="EMBL/GenBank/DDBJ databases">
        <title>Global-level population genomics: horizontal gene transfer, symbiosis and evolution in Rhizobia.</title>
        <authorList>
            <person name="Gai Y."/>
        </authorList>
    </citation>
    <scope>NUCLEOTIDE SEQUENCE</scope>
    <source>
        <strain evidence="2">BLR57</strain>
    </source>
</reference>
<evidence type="ECO:0000313" key="3">
    <source>
        <dbReference type="Proteomes" id="UP000749740"/>
    </source>
</evidence>
<protein>
    <submittedName>
        <fullName evidence="2">Uncharacterized protein</fullName>
    </submittedName>
</protein>
<accession>A0A9Q3QW57</accession>
<evidence type="ECO:0000313" key="2">
    <source>
        <dbReference type="EMBL" id="MBX5023044.1"/>
    </source>
</evidence>
<dbReference type="Proteomes" id="UP000749740">
    <property type="component" value="Unassembled WGS sequence"/>
</dbReference>
<feature type="region of interest" description="Disordered" evidence="1">
    <location>
        <begin position="1"/>
        <end position="32"/>
    </location>
</feature>
<evidence type="ECO:0000256" key="1">
    <source>
        <dbReference type="SAM" id="MobiDB-lite"/>
    </source>
</evidence>